<dbReference type="RefSeq" id="WP_259965366.1">
    <property type="nucleotide sequence ID" value="NZ_CP081051.1"/>
</dbReference>
<dbReference type="EMBL" id="CP081051">
    <property type="protein sequence ID" value="UWQ42720.1"/>
    <property type="molecule type" value="Genomic_DNA"/>
</dbReference>
<proteinExistence type="predicted"/>
<protein>
    <submittedName>
        <fullName evidence="2">NAD-dependent epimerase/dehydratase family protein</fullName>
    </submittedName>
</protein>
<dbReference type="Gene3D" id="3.40.50.720">
    <property type="entry name" value="NAD(P)-binding Rossmann-like Domain"/>
    <property type="match status" value="1"/>
</dbReference>
<dbReference type="Pfam" id="PF01370">
    <property type="entry name" value="Epimerase"/>
    <property type="match status" value="1"/>
</dbReference>
<dbReference type="Proteomes" id="UP001058514">
    <property type="component" value="Chromosome"/>
</dbReference>
<gene>
    <name evidence="2" type="ORF">K3718_06420</name>
</gene>
<dbReference type="InterPro" id="IPR001509">
    <property type="entry name" value="Epimerase_deHydtase"/>
</dbReference>
<feature type="domain" description="NAD-dependent epimerase/dehydratase" evidence="1">
    <location>
        <begin position="3"/>
        <end position="214"/>
    </location>
</feature>
<name>A0ABY5WMH5_9RHOB</name>
<accession>A0ABY5WMH5</accession>
<evidence type="ECO:0000313" key="2">
    <source>
        <dbReference type="EMBL" id="UWQ42720.1"/>
    </source>
</evidence>
<dbReference type="InterPro" id="IPR051783">
    <property type="entry name" value="NAD(P)-dependent_oxidoreduct"/>
</dbReference>
<sequence length="289" mass="31316">MKVLILGGTGSIGTAVTRELVRSGHQVTGLSRSAASDSRLGAMGARPLRGDLRRPEGWVQEVASTDALIQLAATFGDGMAAADTTAITAILHQAARRPEPLRLLYTGGCWLYGATGDRIANEASPLRPIKPFAWMQENGQRVLASPALSAAVVHPAMVYHAGGGVFSRYLEAARSARPFEIWGSITTRWPLVHRSDLARAYRLLLEQPQLTGHFNASAETGVPVADITAEIARRHAHDASYVVRSLKYVLTKHGAWAEGPALDQQMESGKLRRLAGWQVKHSNFRTAHF</sequence>
<dbReference type="InterPro" id="IPR036291">
    <property type="entry name" value="NAD(P)-bd_dom_sf"/>
</dbReference>
<organism evidence="2 3">
    <name type="scientific">Leisingera aquaemixtae</name>
    <dbReference type="NCBI Taxonomy" id="1396826"/>
    <lineage>
        <taxon>Bacteria</taxon>
        <taxon>Pseudomonadati</taxon>
        <taxon>Pseudomonadota</taxon>
        <taxon>Alphaproteobacteria</taxon>
        <taxon>Rhodobacterales</taxon>
        <taxon>Roseobacteraceae</taxon>
        <taxon>Leisingera</taxon>
    </lineage>
</organism>
<dbReference type="PANTHER" id="PTHR48079:SF6">
    <property type="entry name" value="NAD(P)-BINDING DOMAIN-CONTAINING PROTEIN-RELATED"/>
    <property type="match status" value="1"/>
</dbReference>
<evidence type="ECO:0000259" key="1">
    <source>
        <dbReference type="Pfam" id="PF01370"/>
    </source>
</evidence>
<dbReference type="SUPFAM" id="SSF51735">
    <property type="entry name" value="NAD(P)-binding Rossmann-fold domains"/>
    <property type="match status" value="1"/>
</dbReference>
<keyword evidence="3" id="KW-1185">Reference proteome</keyword>
<evidence type="ECO:0000313" key="3">
    <source>
        <dbReference type="Proteomes" id="UP001058514"/>
    </source>
</evidence>
<dbReference type="PANTHER" id="PTHR48079">
    <property type="entry name" value="PROTEIN YEEZ"/>
    <property type="match status" value="1"/>
</dbReference>
<reference evidence="2" key="1">
    <citation type="submission" date="2021-08" db="EMBL/GenBank/DDBJ databases">
        <authorList>
            <person name="Nwanade C."/>
            <person name="Wang M."/>
            <person name="Masoudi A."/>
            <person name="Yu Z."/>
            <person name="Liu J."/>
        </authorList>
    </citation>
    <scope>NUCLEOTIDE SEQUENCE</scope>
    <source>
        <strain evidence="2">S166</strain>
    </source>
</reference>